<feature type="non-terminal residue" evidence="10">
    <location>
        <position position="557"/>
    </location>
</feature>
<feature type="domain" description="Cadherin" evidence="9">
    <location>
        <begin position="302"/>
        <end position="427"/>
    </location>
</feature>
<comment type="caution">
    <text evidence="10">The sequence shown here is derived from an EMBL/GenBank/DDBJ whole genome shotgun (WGS) entry which is preliminary data.</text>
</comment>
<dbReference type="GO" id="GO:0060429">
    <property type="term" value="P:epithelium development"/>
    <property type="evidence" value="ECO:0007669"/>
    <property type="project" value="UniProtKB-ARBA"/>
</dbReference>
<evidence type="ECO:0000256" key="7">
    <source>
        <dbReference type="ARBA" id="ARBA00023136"/>
    </source>
</evidence>
<dbReference type="FunFam" id="2.60.40.60:FF:000020">
    <property type="entry name" value="Dachsous cadherin-related 1b"/>
    <property type="match status" value="1"/>
</dbReference>
<dbReference type="Pfam" id="PF00028">
    <property type="entry name" value="Cadherin"/>
    <property type="match status" value="2"/>
</dbReference>
<dbReference type="GO" id="GO:0016477">
    <property type="term" value="P:cell migration"/>
    <property type="evidence" value="ECO:0007669"/>
    <property type="project" value="TreeGrafter"/>
</dbReference>
<dbReference type="InterPro" id="IPR039808">
    <property type="entry name" value="Cadherin"/>
</dbReference>
<evidence type="ECO:0000259" key="9">
    <source>
        <dbReference type="PROSITE" id="PS50268"/>
    </source>
</evidence>
<dbReference type="GO" id="GO:0000902">
    <property type="term" value="P:cell morphogenesis"/>
    <property type="evidence" value="ECO:0007669"/>
    <property type="project" value="TreeGrafter"/>
</dbReference>
<dbReference type="GO" id="GO:0005912">
    <property type="term" value="C:adherens junction"/>
    <property type="evidence" value="ECO:0007669"/>
    <property type="project" value="TreeGrafter"/>
</dbReference>
<protein>
    <submittedName>
        <fullName evidence="10">Cadherin-86C-like</fullName>
    </submittedName>
</protein>
<feature type="domain" description="Cadherin" evidence="9">
    <location>
        <begin position="185"/>
        <end position="301"/>
    </location>
</feature>
<accession>A0A6G0Y1R0</accession>
<dbReference type="PROSITE" id="PS50268">
    <property type="entry name" value="CADHERIN_2"/>
    <property type="match status" value="4"/>
</dbReference>
<dbReference type="SUPFAM" id="SSF49313">
    <property type="entry name" value="Cadherin-like"/>
    <property type="match status" value="5"/>
</dbReference>
<organism evidence="10 11">
    <name type="scientific">Aphis craccivora</name>
    <name type="common">Cowpea aphid</name>
    <dbReference type="NCBI Taxonomy" id="307492"/>
    <lineage>
        <taxon>Eukaryota</taxon>
        <taxon>Metazoa</taxon>
        <taxon>Ecdysozoa</taxon>
        <taxon>Arthropoda</taxon>
        <taxon>Hexapoda</taxon>
        <taxon>Insecta</taxon>
        <taxon>Pterygota</taxon>
        <taxon>Neoptera</taxon>
        <taxon>Paraneoptera</taxon>
        <taxon>Hemiptera</taxon>
        <taxon>Sternorrhyncha</taxon>
        <taxon>Aphidomorpha</taxon>
        <taxon>Aphidoidea</taxon>
        <taxon>Aphididae</taxon>
        <taxon>Aphidini</taxon>
        <taxon>Aphis</taxon>
        <taxon>Aphis</taxon>
    </lineage>
</organism>
<dbReference type="SMART" id="SM00112">
    <property type="entry name" value="CA"/>
    <property type="match status" value="4"/>
</dbReference>
<dbReference type="PANTHER" id="PTHR24027:SF422">
    <property type="entry name" value="CADHERIN DOMAIN-CONTAINING PROTEIN"/>
    <property type="match status" value="1"/>
</dbReference>
<keyword evidence="7" id="KW-0472">Membrane</keyword>
<comment type="subcellular location">
    <subcellularLocation>
        <location evidence="1">Membrane</location>
        <topology evidence="1">Single-pass membrane protein</topology>
    </subcellularLocation>
</comment>
<dbReference type="OrthoDB" id="8188793at2759"/>
<dbReference type="PROSITE" id="PS00232">
    <property type="entry name" value="CADHERIN_1"/>
    <property type="match status" value="1"/>
</dbReference>
<dbReference type="GO" id="GO:0016342">
    <property type="term" value="C:catenin complex"/>
    <property type="evidence" value="ECO:0007669"/>
    <property type="project" value="TreeGrafter"/>
</dbReference>
<dbReference type="InterPro" id="IPR002126">
    <property type="entry name" value="Cadherin-like_dom"/>
</dbReference>
<dbReference type="EMBL" id="VUJU01006732">
    <property type="protein sequence ID" value="KAF0747737.1"/>
    <property type="molecule type" value="Genomic_DNA"/>
</dbReference>
<dbReference type="PANTHER" id="PTHR24027">
    <property type="entry name" value="CADHERIN-23"/>
    <property type="match status" value="1"/>
</dbReference>
<dbReference type="InterPro" id="IPR015919">
    <property type="entry name" value="Cadherin-like_sf"/>
</dbReference>
<keyword evidence="5 8" id="KW-0106">Calcium</keyword>
<keyword evidence="3" id="KW-0732">Signal</keyword>
<gene>
    <name evidence="10" type="ORF">FWK35_00029692</name>
</gene>
<feature type="domain" description="Cadherin" evidence="9">
    <location>
        <begin position="77"/>
        <end position="184"/>
    </location>
</feature>
<evidence type="ECO:0000313" key="10">
    <source>
        <dbReference type="EMBL" id="KAF0747737.1"/>
    </source>
</evidence>
<dbReference type="Proteomes" id="UP000478052">
    <property type="component" value="Unassembled WGS sequence"/>
</dbReference>
<feature type="domain" description="Cadherin" evidence="9">
    <location>
        <begin position="428"/>
        <end position="535"/>
    </location>
</feature>
<proteinExistence type="predicted"/>
<evidence type="ECO:0000256" key="5">
    <source>
        <dbReference type="ARBA" id="ARBA00022837"/>
    </source>
</evidence>
<evidence type="ECO:0000256" key="8">
    <source>
        <dbReference type="PROSITE-ProRule" id="PRU00043"/>
    </source>
</evidence>
<keyword evidence="4" id="KW-0677">Repeat</keyword>
<dbReference type="InterPro" id="IPR020894">
    <property type="entry name" value="Cadherin_CS"/>
</dbReference>
<keyword evidence="2" id="KW-0812">Transmembrane</keyword>
<keyword evidence="6" id="KW-1133">Transmembrane helix</keyword>
<feature type="non-terminal residue" evidence="10">
    <location>
        <position position="1"/>
    </location>
</feature>
<dbReference type="AlphaFoldDB" id="A0A6G0Y1R0"/>
<dbReference type="GO" id="GO:0008013">
    <property type="term" value="F:beta-catenin binding"/>
    <property type="evidence" value="ECO:0007669"/>
    <property type="project" value="TreeGrafter"/>
</dbReference>
<keyword evidence="11" id="KW-1185">Reference proteome</keyword>
<evidence type="ECO:0000256" key="4">
    <source>
        <dbReference type="ARBA" id="ARBA00022737"/>
    </source>
</evidence>
<dbReference type="CDD" id="cd11304">
    <property type="entry name" value="Cadherin_repeat"/>
    <property type="match status" value="4"/>
</dbReference>
<name>A0A6G0Y1R0_APHCR</name>
<dbReference type="GO" id="GO:0007156">
    <property type="term" value="P:homophilic cell adhesion via plasma membrane adhesion molecules"/>
    <property type="evidence" value="ECO:0007669"/>
    <property type="project" value="InterPro"/>
</dbReference>
<dbReference type="GO" id="GO:0034332">
    <property type="term" value="P:adherens junction organization"/>
    <property type="evidence" value="ECO:0007669"/>
    <property type="project" value="TreeGrafter"/>
</dbReference>
<evidence type="ECO:0000256" key="1">
    <source>
        <dbReference type="ARBA" id="ARBA00004167"/>
    </source>
</evidence>
<evidence type="ECO:0000256" key="6">
    <source>
        <dbReference type="ARBA" id="ARBA00022989"/>
    </source>
</evidence>
<dbReference type="GO" id="GO:0007043">
    <property type="term" value="P:cell-cell junction assembly"/>
    <property type="evidence" value="ECO:0007669"/>
    <property type="project" value="TreeGrafter"/>
</dbReference>
<dbReference type="GO" id="GO:0044331">
    <property type="term" value="P:cell-cell adhesion mediated by cadherin"/>
    <property type="evidence" value="ECO:0007669"/>
    <property type="project" value="TreeGrafter"/>
</dbReference>
<sequence>FGSYVIRIENLPCAPNTTVGYCQADVYLDRVLIPGQTFQFRITVRDTRGDTTTVPVRLVATEARSDVETIFPHIPAIIIVPEDVKVNTELEYVIVKKNTESRKSATIELRGSPELTIGRLRMNKDTTTGTISVSRPLDFETRNMYRLQVVALDMYVEIGKDSRNAAAFEVIVVVEDVQDTPPIFTRLETIVHLHNNMSIGDVVTKVEAIDGDRGRPRRIKYGLVSENRPFTVLFEIGLFSGEIKLKRSMSELNKITGGKQPAILTVIADEEVTGTGEPAAMSTLADLVLILDDVADRPPYFHNENYACRLNENSGQGTTLTFTDGYVLQVHDDSTGKEFVYALTLENNNGTFEVTPAVIDRHGRFTIMVRNNHLLDFERTRSVRFEVLATELSVRGGDGNDMNRTQTLARAPVVVYLDDVNDNAPRFTNAVYDVQLPENATAGVRVTTVEAVDPDTGLFGRVRYTAVLGFKNSSLVLDPITGVIVVSNDNHGFDREESAEYRLTVEARDMDGGGLLTTVPLNIHVLDINDETPVFQDTPIQFILTQDMRNFTERAFI</sequence>
<dbReference type="GO" id="GO:0016339">
    <property type="term" value="P:calcium-dependent cell-cell adhesion via plasma membrane cell adhesion molecules"/>
    <property type="evidence" value="ECO:0007669"/>
    <property type="project" value="TreeGrafter"/>
</dbReference>
<dbReference type="Gene3D" id="2.60.40.60">
    <property type="entry name" value="Cadherins"/>
    <property type="match status" value="4"/>
</dbReference>
<evidence type="ECO:0000256" key="2">
    <source>
        <dbReference type="ARBA" id="ARBA00022692"/>
    </source>
</evidence>
<reference evidence="10 11" key="1">
    <citation type="submission" date="2019-08" db="EMBL/GenBank/DDBJ databases">
        <title>Whole genome of Aphis craccivora.</title>
        <authorList>
            <person name="Voronova N.V."/>
            <person name="Shulinski R.S."/>
            <person name="Bandarenka Y.V."/>
            <person name="Zhorov D.G."/>
            <person name="Warner D."/>
        </authorList>
    </citation>
    <scope>NUCLEOTIDE SEQUENCE [LARGE SCALE GENOMIC DNA]</scope>
    <source>
        <strain evidence="10">180601</strain>
        <tissue evidence="10">Whole Body</tissue>
    </source>
</reference>
<evidence type="ECO:0000256" key="3">
    <source>
        <dbReference type="ARBA" id="ARBA00022729"/>
    </source>
</evidence>
<dbReference type="GO" id="GO:0045296">
    <property type="term" value="F:cadherin binding"/>
    <property type="evidence" value="ECO:0007669"/>
    <property type="project" value="TreeGrafter"/>
</dbReference>
<evidence type="ECO:0000313" key="11">
    <source>
        <dbReference type="Proteomes" id="UP000478052"/>
    </source>
</evidence>
<dbReference type="PRINTS" id="PR00205">
    <property type="entry name" value="CADHERIN"/>
</dbReference>
<dbReference type="GO" id="GO:0005509">
    <property type="term" value="F:calcium ion binding"/>
    <property type="evidence" value="ECO:0007669"/>
    <property type="project" value="UniProtKB-UniRule"/>
</dbReference>